<dbReference type="PANTHER" id="PTHR15721">
    <property type="entry name" value="KIAA0586 PROTEIN"/>
    <property type="match status" value="1"/>
</dbReference>
<feature type="compositionally biased region" description="Polar residues" evidence="2">
    <location>
        <begin position="134"/>
        <end position="149"/>
    </location>
</feature>
<dbReference type="Pfam" id="PF15324">
    <property type="entry name" value="TALPID3"/>
    <property type="match status" value="1"/>
</dbReference>
<feature type="compositionally biased region" description="Low complexity" evidence="2">
    <location>
        <begin position="150"/>
        <end position="171"/>
    </location>
</feature>
<feature type="compositionally biased region" description="Low complexity" evidence="2">
    <location>
        <begin position="24"/>
        <end position="59"/>
    </location>
</feature>
<feature type="compositionally biased region" description="Pro residues" evidence="2">
    <location>
        <begin position="604"/>
        <end position="620"/>
    </location>
</feature>
<feature type="compositionally biased region" description="Basic residues" evidence="2">
    <location>
        <begin position="172"/>
        <end position="183"/>
    </location>
</feature>
<keyword evidence="4" id="KW-1185">Reference proteome</keyword>
<feature type="compositionally biased region" description="Low complexity" evidence="2">
    <location>
        <begin position="184"/>
        <end position="198"/>
    </location>
</feature>
<dbReference type="GO" id="GO:0036064">
    <property type="term" value="C:ciliary basal body"/>
    <property type="evidence" value="ECO:0007669"/>
    <property type="project" value="TreeGrafter"/>
</dbReference>
<name>A0AAV1QMX5_SCOSC</name>
<proteinExistence type="predicted"/>
<feature type="compositionally biased region" description="Polar residues" evidence="2">
    <location>
        <begin position="60"/>
        <end position="102"/>
    </location>
</feature>
<feature type="compositionally biased region" description="Basic and acidic residues" evidence="2">
    <location>
        <begin position="486"/>
        <end position="497"/>
    </location>
</feature>
<feature type="compositionally biased region" description="Basic residues" evidence="2">
    <location>
        <begin position="199"/>
        <end position="208"/>
    </location>
</feature>
<evidence type="ECO:0000256" key="2">
    <source>
        <dbReference type="SAM" id="MobiDB-lite"/>
    </source>
</evidence>
<dbReference type="GO" id="GO:0007224">
    <property type="term" value="P:smoothened signaling pathway"/>
    <property type="evidence" value="ECO:0007669"/>
    <property type="project" value="InterPro"/>
</dbReference>
<feature type="region of interest" description="Disordered" evidence="2">
    <location>
        <begin position="324"/>
        <end position="384"/>
    </location>
</feature>
<feature type="compositionally biased region" description="Pro residues" evidence="2">
    <location>
        <begin position="538"/>
        <end position="550"/>
    </location>
</feature>
<evidence type="ECO:0000256" key="1">
    <source>
        <dbReference type="SAM" id="Coils"/>
    </source>
</evidence>
<sequence length="693" mass="77345">MGRLKTEMEMLLRPEESLNTTPAQDPHQTQQDPHQTQENLQESQQSQSQSQQNRHQTQQDPHQTLQNPHQTLQNPHQTLQNPHQTQQDPHQTLQNPHQTLQNPHQTLQDPHQTQQDPHQTQQDPHQTLQDPHQTLQNPHQTLQDPHQTLQNPHQTQQDPHQTQQHQSISQQKHYRTQQKHHRTQQNLQETQQSQSHSQQNHHHSHQSHQFRPVLVQRRPAARSQLEEAGLVLRRVQRQKKVLEENLDSLLRAKTGEVLHCQLEALAANRDWTEEVRIKKTVDAWINTLSKDIMAEMSSEDAAGAAGAAVAAGTAGAAVALQQRAAGSRSSAHSGRKRPVSTLRGTGSKTAAGRESRGQTSAQRQGALEEAEPEGDAEPVEGESYLTRLYGRAPYDGLRRTLKKSPYLRFSSPASPLGRKSRPRLVESVRGVKVKSCKTQTSLAPPGRPPSHYIFSSSQLTSRDPSDLAVTPADTHSVPMAIPLGRPRMDSSSRRRPTEPQQEVTSPPTAVAPVAVVTVDPETPEQLSQDDEQLDAVGSPPPPLPPLPPPSHTVDITERKSEEEEDEEEDEEDVLPGNEFLCVAEVVQEEVSVEAEEALELDGGPSPPPVLYQGPVFPPQAPSALPAQDQISVPGHDLQRDALEDRMVEWVEQQLMSRMISEMYRPPLADPAQNDSTDQSELEEQSFTSDIGEN</sequence>
<feature type="compositionally biased region" description="Acidic residues" evidence="2">
    <location>
        <begin position="562"/>
        <end position="573"/>
    </location>
</feature>
<feature type="compositionally biased region" description="Basic and acidic residues" evidence="2">
    <location>
        <begin position="1"/>
        <end position="16"/>
    </location>
</feature>
<reference evidence="3 4" key="1">
    <citation type="submission" date="2024-01" db="EMBL/GenBank/DDBJ databases">
        <authorList>
            <person name="Alioto T."/>
            <person name="Alioto T."/>
            <person name="Gomez Garrido J."/>
        </authorList>
    </citation>
    <scope>NUCLEOTIDE SEQUENCE [LARGE SCALE GENOMIC DNA]</scope>
</reference>
<feature type="coiled-coil region" evidence="1">
    <location>
        <begin position="225"/>
        <end position="252"/>
    </location>
</feature>
<protein>
    <submittedName>
        <fullName evidence="3">Protein TALPID3, partial</fullName>
    </submittedName>
</protein>
<organism evidence="3 4">
    <name type="scientific">Scomber scombrus</name>
    <name type="common">Atlantic mackerel</name>
    <name type="synonym">Scomber vernalis</name>
    <dbReference type="NCBI Taxonomy" id="13677"/>
    <lineage>
        <taxon>Eukaryota</taxon>
        <taxon>Metazoa</taxon>
        <taxon>Chordata</taxon>
        <taxon>Craniata</taxon>
        <taxon>Vertebrata</taxon>
        <taxon>Euteleostomi</taxon>
        <taxon>Actinopterygii</taxon>
        <taxon>Neopterygii</taxon>
        <taxon>Teleostei</taxon>
        <taxon>Neoteleostei</taxon>
        <taxon>Acanthomorphata</taxon>
        <taxon>Pelagiaria</taxon>
        <taxon>Scombriformes</taxon>
        <taxon>Scombridae</taxon>
        <taxon>Scomber</taxon>
    </lineage>
</organism>
<comment type="caution">
    <text evidence="3">The sequence shown here is derived from an EMBL/GenBank/DDBJ whole genome shotgun (WGS) entry which is preliminary data.</text>
</comment>
<feature type="region of interest" description="Disordered" evidence="2">
    <location>
        <begin position="407"/>
        <end position="510"/>
    </location>
</feature>
<feature type="region of interest" description="Disordered" evidence="2">
    <location>
        <begin position="592"/>
        <end position="629"/>
    </location>
</feature>
<feature type="region of interest" description="Disordered" evidence="2">
    <location>
        <begin position="522"/>
        <end position="577"/>
    </location>
</feature>
<dbReference type="AlphaFoldDB" id="A0AAV1QMX5"/>
<feature type="region of interest" description="Disordered" evidence="2">
    <location>
        <begin position="1"/>
        <end position="211"/>
    </location>
</feature>
<dbReference type="PANTHER" id="PTHR15721:SF2">
    <property type="entry name" value="PROTEIN TALPID3"/>
    <property type="match status" value="1"/>
</dbReference>
<dbReference type="Proteomes" id="UP001314229">
    <property type="component" value="Unassembled WGS sequence"/>
</dbReference>
<feature type="compositionally biased region" description="Polar residues" evidence="2">
    <location>
        <begin position="453"/>
        <end position="462"/>
    </location>
</feature>
<accession>A0AAV1QMX5</accession>
<keyword evidence="1" id="KW-0175">Coiled coil</keyword>
<gene>
    <name evidence="3" type="ORF">FSCOSCO3_A029744</name>
</gene>
<evidence type="ECO:0000313" key="3">
    <source>
        <dbReference type="EMBL" id="CAK6984229.1"/>
    </source>
</evidence>
<dbReference type="GO" id="GO:0005814">
    <property type="term" value="C:centriole"/>
    <property type="evidence" value="ECO:0007669"/>
    <property type="project" value="TreeGrafter"/>
</dbReference>
<feature type="region of interest" description="Disordered" evidence="2">
    <location>
        <begin position="663"/>
        <end position="693"/>
    </location>
</feature>
<feature type="compositionally biased region" description="Acidic residues" evidence="2">
    <location>
        <begin position="368"/>
        <end position="380"/>
    </location>
</feature>
<feature type="compositionally biased region" description="Low complexity" evidence="2">
    <location>
        <begin position="103"/>
        <end position="133"/>
    </location>
</feature>
<feature type="compositionally biased region" description="Polar residues" evidence="2">
    <location>
        <begin position="684"/>
        <end position="693"/>
    </location>
</feature>
<evidence type="ECO:0000313" key="4">
    <source>
        <dbReference type="Proteomes" id="UP001314229"/>
    </source>
</evidence>
<dbReference type="EMBL" id="CAWUFR010001691">
    <property type="protein sequence ID" value="CAK6984229.1"/>
    <property type="molecule type" value="Genomic_DNA"/>
</dbReference>
<dbReference type="InterPro" id="IPR029246">
    <property type="entry name" value="TALPID3"/>
</dbReference>